<dbReference type="SUPFAM" id="SSF140990">
    <property type="entry name" value="FtsH protease domain-like"/>
    <property type="match status" value="1"/>
</dbReference>
<evidence type="ECO:0000256" key="2">
    <source>
        <dbReference type="ARBA" id="ARBA00010044"/>
    </source>
</evidence>
<gene>
    <name evidence="12" type="ORF">CPAV1605_973</name>
</gene>
<dbReference type="GO" id="GO:0046872">
    <property type="term" value="F:metal ion binding"/>
    <property type="evidence" value="ECO:0007669"/>
    <property type="project" value="UniProtKB-KW"/>
</dbReference>
<comment type="cofactor">
    <cofactor evidence="1">
        <name>Zn(2+)</name>
        <dbReference type="ChEBI" id="CHEBI:29105"/>
    </cofactor>
</comment>
<dbReference type="InterPro" id="IPR050928">
    <property type="entry name" value="ATP-dep_Zn_Metalloprotease"/>
</dbReference>
<keyword evidence="10" id="KW-1133">Transmembrane helix</keyword>
<dbReference type="InterPro" id="IPR003960">
    <property type="entry name" value="ATPase_AAA_CS"/>
</dbReference>
<feature type="domain" description="AAA+ ATPase" evidence="11">
    <location>
        <begin position="224"/>
        <end position="368"/>
    </location>
</feature>
<dbReference type="SMART" id="SM00382">
    <property type="entry name" value="AAA"/>
    <property type="match status" value="1"/>
</dbReference>
<keyword evidence="9" id="KW-0482">Metalloprotease</keyword>
<evidence type="ECO:0000256" key="6">
    <source>
        <dbReference type="ARBA" id="ARBA00022801"/>
    </source>
</evidence>
<evidence type="ECO:0000256" key="3">
    <source>
        <dbReference type="ARBA" id="ARBA00022670"/>
    </source>
</evidence>
<dbReference type="GO" id="GO:0005524">
    <property type="term" value="F:ATP binding"/>
    <property type="evidence" value="ECO:0007669"/>
    <property type="project" value="UniProtKB-KW"/>
</dbReference>
<dbReference type="EMBL" id="CABVLZ010000004">
    <property type="protein sequence ID" value="VVU95248.1"/>
    <property type="molecule type" value="Genomic_DNA"/>
</dbReference>
<dbReference type="AlphaFoldDB" id="A0A5E8CIP2"/>
<dbReference type="SUPFAM" id="SSF52540">
    <property type="entry name" value="P-loop containing nucleoside triphosphate hydrolases"/>
    <property type="match status" value="1"/>
</dbReference>
<dbReference type="PROSITE" id="PS00674">
    <property type="entry name" value="AAA"/>
    <property type="match status" value="1"/>
</dbReference>
<evidence type="ECO:0000256" key="10">
    <source>
        <dbReference type="SAM" id="Phobius"/>
    </source>
</evidence>
<dbReference type="Pfam" id="PF00004">
    <property type="entry name" value="AAA"/>
    <property type="match status" value="1"/>
</dbReference>
<dbReference type="InterPro" id="IPR000642">
    <property type="entry name" value="Peptidase_M41"/>
</dbReference>
<dbReference type="GO" id="GO:0004176">
    <property type="term" value="F:ATP-dependent peptidase activity"/>
    <property type="evidence" value="ECO:0007669"/>
    <property type="project" value="InterPro"/>
</dbReference>
<dbReference type="Gene3D" id="1.10.8.60">
    <property type="match status" value="1"/>
</dbReference>
<dbReference type="GO" id="GO:0004222">
    <property type="term" value="F:metalloendopeptidase activity"/>
    <property type="evidence" value="ECO:0007669"/>
    <property type="project" value="InterPro"/>
</dbReference>
<feature type="transmembrane region" description="Helical" evidence="10">
    <location>
        <begin position="49"/>
        <end position="68"/>
    </location>
</feature>
<accession>A0A5E8CIP2</accession>
<dbReference type="FunFam" id="3.40.50.300:FF:000001">
    <property type="entry name" value="ATP-dependent zinc metalloprotease FtsH"/>
    <property type="match status" value="1"/>
</dbReference>
<evidence type="ECO:0000313" key="12">
    <source>
        <dbReference type="EMBL" id="VVU95248.1"/>
    </source>
</evidence>
<dbReference type="InterPro" id="IPR003593">
    <property type="entry name" value="AAA+_ATPase"/>
</dbReference>
<dbReference type="InterPro" id="IPR041569">
    <property type="entry name" value="AAA_lid_3"/>
</dbReference>
<evidence type="ECO:0000256" key="5">
    <source>
        <dbReference type="ARBA" id="ARBA00022741"/>
    </source>
</evidence>
<reference evidence="12" key="1">
    <citation type="submission" date="2019-09" db="EMBL/GenBank/DDBJ databases">
        <authorList>
            <person name="Needham M D."/>
        </authorList>
    </citation>
    <scope>NUCLEOTIDE SEQUENCE</scope>
</reference>
<keyword evidence="8" id="KW-0067">ATP-binding</keyword>
<dbReference type="PANTHER" id="PTHR43655">
    <property type="entry name" value="ATP-DEPENDENT PROTEASE"/>
    <property type="match status" value="1"/>
</dbReference>
<dbReference type="InterPro" id="IPR037219">
    <property type="entry name" value="Peptidase_M41-like"/>
</dbReference>
<keyword evidence="6" id="KW-0378">Hydrolase</keyword>
<keyword evidence="4" id="KW-0479">Metal-binding</keyword>
<dbReference type="PANTHER" id="PTHR43655:SF2">
    <property type="entry name" value="AFG3 LIKE MATRIX AAA PEPTIDASE SUBUNIT 2, ISOFORM A"/>
    <property type="match status" value="1"/>
</dbReference>
<evidence type="ECO:0000256" key="7">
    <source>
        <dbReference type="ARBA" id="ARBA00022833"/>
    </source>
</evidence>
<sequence length="630" mass="70027">MLSLFSKLSRNSINTLRNKNSINTLRNKNSINTLRNRNFSSSKEKIPPINPIHLIISSGVMFGGAYYFKSMVDKKENVIQDLSIKEVKENYSSKINKIIIINNETAICELEDSKKILLNIPDGKYLEEKLEIDVPIYYQNAIGLSQILPTIATFGLIGMMFWMMRRQMGGMKNLMGSNNNVSVLENVKTKFSDVIGQENAKQGVKEFVDILKNKEKYSEIGVKVPKGALLSGPPGTGKTLLAKAIAGESQLPFVNMSGSDFNAMFVGVGSAKVKNLYQQATQAAEEHGGCIVFIDEIDAIGQKRSSANTFGGNTERENTLNQLLTEMDGFDSNDNVMTFAATNRPELLDPALLRPGRFDRKINVELPTITDRKSLFDFYLNKLNISGEVINNIGEIGSKLTPGFSGADIANICNESGIIAVRNKKDIISEDNIKDAIDYVMLGAERSNVLSEKEKITVAYHEAGHALLSCLLPNVTKPVKVSIIPREKGMLGFSQSEASSEVLQSKKQILDTICVLMGGRISEEIFCEDITTGAANDIEKVTQLANAYIKKFGMEEKIFMDLTEKSQFKSDVSQELRNNMDAKVLNLIESLYSKTKNILLNNMNNVEKIKNELLEKETIYNNDLELILKQ</sequence>
<organism evidence="12">
    <name type="scientific">seawater metagenome</name>
    <dbReference type="NCBI Taxonomy" id="1561972"/>
    <lineage>
        <taxon>unclassified sequences</taxon>
        <taxon>metagenomes</taxon>
        <taxon>ecological metagenomes</taxon>
    </lineage>
</organism>
<dbReference type="Gene3D" id="3.40.50.300">
    <property type="entry name" value="P-loop containing nucleotide triphosphate hydrolases"/>
    <property type="match status" value="1"/>
</dbReference>
<keyword evidence="7" id="KW-0862">Zinc</keyword>
<dbReference type="Pfam" id="PF17862">
    <property type="entry name" value="AAA_lid_3"/>
    <property type="match status" value="1"/>
</dbReference>
<protein>
    <submittedName>
        <fullName evidence="12">Peptidase family M41</fullName>
    </submittedName>
</protein>
<feature type="transmembrane region" description="Helical" evidence="10">
    <location>
        <begin position="136"/>
        <end position="162"/>
    </location>
</feature>
<evidence type="ECO:0000256" key="1">
    <source>
        <dbReference type="ARBA" id="ARBA00001947"/>
    </source>
</evidence>
<keyword evidence="5" id="KW-0547">Nucleotide-binding</keyword>
<evidence type="ECO:0000259" key="11">
    <source>
        <dbReference type="SMART" id="SM00382"/>
    </source>
</evidence>
<dbReference type="GO" id="GO:0006508">
    <property type="term" value="P:proteolysis"/>
    <property type="evidence" value="ECO:0007669"/>
    <property type="project" value="UniProtKB-KW"/>
</dbReference>
<dbReference type="CDD" id="cd19501">
    <property type="entry name" value="RecA-like_FtsH"/>
    <property type="match status" value="1"/>
</dbReference>
<dbReference type="GO" id="GO:0016887">
    <property type="term" value="F:ATP hydrolysis activity"/>
    <property type="evidence" value="ECO:0007669"/>
    <property type="project" value="InterPro"/>
</dbReference>
<dbReference type="Pfam" id="PF01434">
    <property type="entry name" value="Peptidase_M41"/>
    <property type="match status" value="1"/>
</dbReference>
<dbReference type="InterPro" id="IPR003959">
    <property type="entry name" value="ATPase_AAA_core"/>
</dbReference>
<evidence type="ECO:0000256" key="8">
    <source>
        <dbReference type="ARBA" id="ARBA00022840"/>
    </source>
</evidence>
<evidence type="ECO:0000256" key="9">
    <source>
        <dbReference type="ARBA" id="ARBA00023049"/>
    </source>
</evidence>
<dbReference type="Gene3D" id="1.20.58.760">
    <property type="entry name" value="Peptidase M41"/>
    <property type="match status" value="1"/>
</dbReference>
<comment type="similarity">
    <text evidence="2">In the C-terminal section; belongs to the peptidase M41 family.</text>
</comment>
<keyword evidence="10" id="KW-0472">Membrane</keyword>
<evidence type="ECO:0000256" key="4">
    <source>
        <dbReference type="ARBA" id="ARBA00022723"/>
    </source>
</evidence>
<dbReference type="InterPro" id="IPR027417">
    <property type="entry name" value="P-loop_NTPase"/>
</dbReference>
<keyword evidence="3" id="KW-0645">Protease</keyword>
<name>A0A5E8CIP2_9ZZZZ</name>
<keyword evidence="10" id="KW-0812">Transmembrane</keyword>
<proteinExistence type="inferred from homology"/>